<dbReference type="InterPro" id="IPR059206">
    <property type="entry name" value="Sll1717-like"/>
</dbReference>
<accession>A0ABX4VWL2</accession>
<keyword evidence="2" id="KW-1185">Reference proteome</keyword>
<evidence type="ECO:0000313" key="2">
    <source>
        <dbReference type="Proteomes" id="UP000236021"/>
    </source>
</evidence>
<organism evidence="1 2">
    <name type="scientific">Stutzerimonas decontaminans</name>
    <dbReference type="NCBI Taxonomy" id="3022791"/>
    <lineage>
        <taxon>Bacteria</taxon>
        <taxon>Pseudomonadati</taxon>
        <taxon>Pseudomonadota</taxon>
        <taxon>Gammaproteobacteria</taxon>
        <taxon>Pseudomonadales</taxon>
        <taxon>Pseudomonadaceae</taxon>
        <taxon>Stutzerimonas</taxon>
    </lineage>
</organism>
<dbReference type="EMBL" id="POUI01000003">
    <property type="protein sequence ID" value="PNF84496.1"/>
    <property type="molecule type" value="Genomic_DNA"/>
</dbReference>
<proteinExistence type="predicted"/>
<protein>
    <submittedName>
        <fullName evidence="1">Uncharacterized protein</fullName>
    </submittedName>
</protein>
<gene>
    <name evidence="1" type="ORF">CXK93_15480</name>
</gene>
<sequence>MATINIKDKDLFGNDAGEDESIEVLNSYYVDNPDFDDFFNPSIRLNVVSARKGMGKSAMISRMTSKLKESSDTIVIRVTGNSLLGLGDFQGHDQAYLENYWKQIICKKIILEIGNSIGFALTSDEMSMVEMAELEGMKSKNIIGGLIARIKGKLPLVDAEIRQSLPANPASLLQNYQDQHSDSSVWVLIDDIDAKYKDTPEYQARVGSFFSAIRSLAFDMKNLNIRASVRSDVWSNLRHLEDLDKWEQYVVEIYWTKKQLRDMLANRILSYVKRKSPKSKEARLKISRDYNQLFALVFGTPIRWRDDPEASIFDAIYSFSNKRPRWMGQLCRMAADQAKKNNPRNKIIDLEHIKQILEKYGKNRKDDLIKEHQHQFDELDKLIDAFRANSRTYTRTSLSALFENNFVRGRSINDIPEIDGKIYAALDDFGEFSYKIGLISKVHENGKNFTHFTDDPDLFRSNENMADAITWSVHIAYRAFLNIH</sequence>
<dbReference type="RefSeq" id="WP_038655751.1">
    <property type="nucleotide sequence ID" value="NZ_CP007509.1"/>
</dbReference>
<evidence type="ECO:0000313" key="1">
    <source>
        <dbReference type="EMBL" id="PNF84496.1"/>
    </source>
</evidence>
<dbReference type="Proteomes" id="UP000236021">
    <property type="component" value="Unassembled WGS sequence"/>
</dbReference>
<reference evidence="1 2" key="1">
    <citation type="submission" date="2018-01" db="EMBL/GenBank/DDBJ databases">
        <title>Denitrification phenotypes of diverse strains of Pseudomonas stutzeri.</title>
        <authorList>
            <person name="Milligan D.A."/>
            <person name="Bergaust L."/>
            <person name="Bakken L.R."/>
            <person name="Frostegard A."/>
        </authorList>
    </citation>
    <scope>NUCLEOTIDE SEQUENCE [LARGE SCALE GENOMIC DNA]</scope>
    <source>
        <strain evidence="1 2">ST27MN3</strain>
    </source>
</reference>
<name>A0ABX4VWL2_9GAMM</name>
<dbReference type="NCBIfam" id="NF047389">
    <property type="entry name" value="ATPase_Sll1717"/>
    <property type="match status" value="1"/>
</dbReference>
<comment type="caution">
    <text evidence="1">The sequence shown here is derived from an EMBL/GenBank/DDBJ whole genome shotgun (WGS) entry which is preliminary data.</text>
</comment>